<dbReference type="InterPro" id="IPR012677">
    <property type="entry name" value="Nucleotide-bd_a/b_plait_sf"/>
</dbReference>
<evidence type="ECO:0000313" key="6">
    <source>
        <dbReference type="EMBL" id="TPP43304.1"/>
    </source>
</evidence>
<evidence type="ECO:0000259" key="5">
    <source>
        <dbReference type="PROSITE" id="PS50102"/>
    </source>
</evidence>
<sequence>MSHAFTPEARSLTVNEMVPCGERGDLQVLSGRSTTGAISMTNQPHTPITNPYRYNAYSTVFNLFVAKLPRNINDADLLHIFSEFGPSSAKIMLDAATGKSKGFGFVLFDEEEKGAKAYKALNRKMARACGHSFTLVIYPSNHNGKIFTEESNVLYIRNIPMSVGQEKMERFLKTFGNLIYFAMREDHYGNPVWVVYAEYETVEDAKNALAKLHGNNTYFHGSAPILAKFEDSDDAKKERRRRRDGMQTHAPNSGCIFPPPHSHHENSGSLHTSSTTLSSENGVSSSHGGSSSRTVESKTSSKSTAGPRGSGTGGIAAALPSVTPASAPPMPPPPPPFLPAMTDVTQHTPTAAFSMPQQLLQPTPGYCYTLGESGQQIFIPASSFSSPMPPYNFAPATQSAPLLLLNPPLQTTDAAAKPNFSLLNPTANATVVLMENGLQYMLTPDAMNMNCEPFTSPTSTFGPMLAGSQPKSLLGISSNQAAYTNGSAGSMNSFGTCLDAVYTDPLQVVPPRCDAEDEVLGEASVAGPNNEDAVRVHALQSASAEGSVITGQRGPGVWW</sequence>
<evidence type="ECO:0000256" key="1">
    <source>
        <dbReference type="ARBA" id="ARBA00022737"/>
    </source>
</evidence>
<dbReference type="Pfam" id="PF00076">
    <property type="entry name" value="RRM_1"/>
    <property type="match status" value="2"/>
</dbReference>
<dbReference type="SMART" id="SM00360">
    <property type="entry name" value="RRM"/>
    <property type="match status" value="2"/>
</dbReference>
<evidence type="ECO:0000313" key="7">
    <source>
        <dbReference type="Proteomes" id="UP000318821"/>
    </source>
</evidence>
<dbReference type="VEuPathDB" id="TriTrypDB:LDHU3_30.2990"/>
<dbReference type="FunFam" id="3.30.70.330:FF:001043">
    <property type="entry name" value="RNA-binding protein, putative"/>
    <property type="match status" value="1"/>
</dbReference>
<protein>
    <submittedName>
        <fullName evidence="6">RNA recognition motif family protein</fullName>
    </submittedName>
</protein>
<dbReference type="SUPFAM" id="SSF54928">
    <property type="entry name" value="RNA-binding domain, RBD"/>
    <property type="match status" value="1"/>
</dbReference>
<dbReference type="CDD" id="cd00590">
    <property type="entry name" value="RRM_SF"/>
    <property type="match status" value="1"/>
</dbReference>
<proteinExistence type="predicted"/>
<keyword evidence="1" id="KW-0677">Repeat</keyword>
<dbReference type="EMBL" id="RHLD01000008">
    <property type="protein sequence ID" value="TPP43304.1"/>
    <property type="molecule type" value="Genomic_DNA"/>
</dbReference>
<dbReference type="PROSITE" id="PS50102">
    <property type="entry name" value="RRM"/>
    <property type="match status" value="2"/>
</dbReference>
<feature type="region of interest" description="Disordered" evidence="4">
    <location>
        <begin position="230"/>
        <end position="338"/>
    </location>
</feature>
<feature type="compositionally biased region" description="Pro residues" evidence="4">
    <location>
        <begin position="326"/>
        <end position="338"/>
    </location>
</feature>
<keyword evidence="2 3" id="KW-0694">RNA-binding</keyword>
<evidence type="ECO:0000256" key="4">
    <source>
        <dbReference type="SAM" id="MobiDB-lite"/>
    </source>
</evidence>
<comment type="caution">
    <text evidence="6">The sequence shown here is derived from an EMBL/GenBank/DDBJ whole genome shotgun (WGS) entry which is preliminary data.</text>
</comment>
<name>A0A504X577_LEIDO</name>
<evidence type="ECO:0000256" key="3">
    <source>
        <dbReference type="PROSITE-ProRule" id="PRU00176"/>
    </source>
</evidence>
<dbReference type="InterPro" id="IPR035979">
    <property type="entry name" value="RBD_domain_sf"/>
</dbReference>
<feature type="domain" description="RRM" evidence="5">
    <location>
        <begin position="61"/>
        <end position="142"/>
    </location>
</feature>
<reference evidence="7" key="1">
    <citation type="submission" date="2019-02" db="EMBL/GenBank/DDBJ databases">
        <title>FDA dAtabase for Regulatory Grade micrObial Sequences (FDA-ARGOS): Supporting development and validation of Infectious Disease Dx tests.</title>
        <authorList>
            <person name="Duncan R."/>
            <person name="Fisher C."/>
            <person name="Tallon L."/>
            <person name="Sadzewicz L."/>
            <person name="Sengamalay N."/>
            <person name="Ott S."/>
            <person name="Godinez A."/>
            <person name="Nagaraj S."/>
            <person name="Vavikolanu K."/>
            <person name="Vyas G."/>
            <person name="Nadendla S."/>
            <person name="Aluvathingal J."/>
            <person name="Sichtig H."/>
        </authorList>
    </citation>
    <scope>NUCLEOTIDE SEQUENCE [LARGE SCALE GENOMIC DNA]</scope>
    <source>
        <strain evidence="7">FDAARGOS_360</strain>
    </source>
</reference>
<evidence type="ECO:0000256" key="2">
    <source>
        <dbReference type="ARBA" id="ARBA00022884"/>
    </source>
</evidence>
<dbReference type="InterPro" id="IPR000504">
    <property type="entry name" value="RRM_dom"/>
</dbReference>
<dbReference type="GO" id="GO:0003723">
    <property type="term" value="F:RNA binding"/>
    <property type="evidence" value="ECO:0007669"/>
    <property type="project" value="UniProtKB-UniRule"/>
</dbReference>
<feature type="domain" description="RRM" evidence="5">
    <location>
        <begin position="152"/>
        <end position="232"/>
    </location>
</feature>
<organism evidence="6 7">
    <name type="scientific">Leishmania donovani</name>
    <dbReference type="NCBI Taxonomy" id="5661"/>
    <lineage>
        <taxon>Eukaryota</taxon>
        <taxon>Discoba</taxon>
        <taxon>Euglenozoa</taxon>
        <taxon>Kinetoplastea</taxon>
        <taxon>Metakinetoplastina</taxon>
        <taxon>Trypanosomatida</taxon>
        <taxon>Trypanosomatidae</taxon>
        <taxon>Leishmaniinae</taxon>
        <taxon>Leishmania</taxon>
    </lineage>
</organism>
<feature type="compositionally biased region" description="Low complexity" evidence="4">
    <location>
        <begin position="267"/>
        <end position="304"/>
    </location>
</feature>
<dbReference type="PANTHER" id="PTHR24012">
    <property type="entry name" value="RNA BINDING PROTEIN"/>
    <property type="match status" value="1"/>
</dbReference>
<dbReference type="FunFam" id="3.30.70.330:FF:001110">
    <property type="entry name" value="RNA-binding protein, putative"/>
    <property type="match status" value="1"/>
</dbReference>
<dbReference type="AlphaFoldDB" id="A0A504X577"/>
<accession>A0A504X577</accession>
<dbReference type="Gene3D" id="3.30.70.330">
    <property type="match status" value="2"/>
</dbReference>
<dbReference type="VEuPathDB" id="TriTrypDB:LdCL_300027500"/>
<dbReference type="Proteomes" id="UP000318821">
    <property type="component" value="Unassembled WGS sequence"/>
</dbReference>
<gene>
    <name evidence="6" type="ORF">CGC20_6690</name>
</gene>
<dbReference type="VEuPathDB" id="TriTrypDB:LdBPK_302200.1"/>